<reference evidence="8" key="1">
    <citation type="submission" date="2016-10" db="EMBL/GenBank/DDBJ databases">
        <authorList>
            <person name="de Groot N.N."/>
        </authorList>
    </citation>
    <scope>NUCLEOTIDE SEQUENCE [LARGE SCALE GENOMIC DNA]</scope>
    <source>
        <strain evidence="8">10nlg</strain>
    </source>
</reference>
<evidence type="ECO:0000313" key="7">
    <source>
        <dbReference type="EMBL" id="SER84933.1"/>
    </source>
</evidence>
<dbReference type="InterPro" id="IPR029055">
    <property type="entry name" value="Ntn_hydrolases_N"/>
</dbReference>
<dbReference type="Gene3D" id="1.10.246.130">
    <property type="match status" value="1"/>
</dbReference>
<feature type="transmembrane region" description="Helical" evidence="6">
    <location>
        <begin position="12"/>
        <end position="28"/>
    </location>
</feature>
<dbReference type="AlphaFoldDB" id="A0A1H9SKR0"/>
<feature type="region of interest" description="Disordered" evidence="5">
    <location>
        <begin position="708"/>
        <end position="730"/>
    </location>
</feature>
<dbReference type="Proteomes" id="UP000199318">
    <property type="component" value="Unassembled WGS sequence"/>
</dbReference>
<keyword evidence="6" id="KW-0812">Transmembrane</keyword>
<keyword evidence="2" id="KW-0808">Transferase</keyword>
<dbReference type="Gene3D" id="3.60.20.40">
    <property type="match status" value="1"/>
</dbReference>
<dbReference type="EMBL" id="FOGV01000007">
    <property type="protein sequence ID" value="SER84933.1"/>
    <property type="molecule type" value="Genomic_DNA"/>
</dbReference>
<evidence type="ECO:0000313" key="8">
    <source>
        <dbReference type="Proteomes" id="UP000199318"/>
    </source>
</evidence>
<comment type="caution">
    <text evidence="7">The sequence shown here is derived from an EMBL/GenBank/DDBJ whole genome shotgun (WGS) entry which is preliminary data.</text>
</comment>
<dbReference type="SUPFAM" id="SSF56235">
    <property type="entry name" value="N-terminal nucleophile aminohydrolases (Ntn hydrolases)"/>
    <property type="match status" value="1"/>
</dbReference>
<dbReference type="STRING" id="1464123.SAMN05444126_10724"/>
<evidence type="ECO:0000256" key="3">
    <source>
        <dbReference type="ARBA" id="ARBA00022801"/>
    </source>
</evidence>
<dbReference type="PANTHER" id="PTHR43199:SF1">
    <property type="entry name" value="GLUTATHIONE HYDROLASE PROENZYME"/>
    <property type="match status" value="1"/>
</dbReference>
<dbReference type="InterPro" id="IPR043138">
    <property type="entry name" value="GGT_lsub"/>
</dbReference>
<accession>A0A1H9SKR0</accession>
<feature type="compositionally biased region" description="Basic and acidic residues" evidence="5">
    <location>
        <begin position="53"/>
        <end position="73"/>
    </location>
</feature>
<keyword evidence="8" id="KW-1185">Reference proteome</keyword>
<evidence type="ECO:0000256" key="5">
    <source>
        <dbReference type="SAM" id="MobiDB-lite"/>
    </source>
</evidence>
<feature type="region of interest" description="Disordered" evidence="5">
    <location>
        <begin position="53"/>
        <end position="86"/>
    </location>
</feature>
<name>A0A1H9SKR0_9BACI</name>
<dbReference type="Pfam" id="PF01019">
    <property type="entry name" value="G_glu_transpept"/>
    <property type="match status" value="1"/>
</dbReference>
<dbReference type="GO" id="GO:0016787">
    <property type="term" value="F:hydrolase activity"/>
    <property type="evidence" value="ECO:0007669"/>
    <property type="project" value="UniProtKB-KW"/>
</dbReference>
<keyword evidence="6" id="KW-1133">Transmembrane helix</keyword>
<organism evidence="7 8">
    <name type="scientific">Salisediminibacterium halotolerans</name>
    <dbReference type="NCBI Taxonomy" id="517425"/>
    <lineage>
        <taxon>Bacteria</taxon>
        <taxon>Bacillati</taxon>
        <taxon>Bacillota</taxon>
        <taxon>Bacilli</taxon>
        <taxon>Bacillales</taxon>
        <taxon>Bacillaceae</taxon>
        <taxon>Salisediminibacterium</taxon>
    </lineage>
</organism>
<dbReference type="GO" id="GO:0016740">
    <property type="term" value="F:transferase activity"/>
    <property type="evidence" value="ECO:0007669"/>
    <property type="project" value="UniProtKB-KW"/>
</dbReference>
<dbReference type="PANTHER" id="PTHR43199">
    <property type="entry name" value="GLUTATHIONE HYDROLASE"/>
    <property type="match status" value="1"/>
</dbReference>
<keyword evidence="3 7" id="KW-0378">Hydrolase</keyword>
<protein>
    <submittedName>
        <fullName evidence="7">Gamma-glutamyltranspeptidase / glutathione hydrolase</fullName>
    </submittedName>
</protein>
<sequence>MNHYKKDLKWTYILSVITFAGLIFWNLQGQQALFGDAYSGDDYREREHEAIEIADHDGRNASEDDTEDQRVSEDASSQEINEPGVYGVSSAHPLAVEAGMDILEGADGKEPGNAVDAAVAISFTLGVVEPYGSGLGGGGNMLIHDPDEGIVNYDYREAAPESAETLDQVPEQGMAIPGFVKGMEAVYHEMGSGDRDWEDLIDPAIAHAEEGYQVDQVFSEQLSSFYPNLNFDFSGNGGRTDESEYLPVANNPVEDGDTIQPEELKETLNLLQDGGADEFYQGELSESLAETMAANSNELTADDLADDLDRYEVQRTEGNEVASGTWRSQEQTIYGSPSPASSTIVIQALKMASQIELTNLIDTIENGNESHGIAIDDVTEILADELNIDGFDKDNVELGHLAHSEETEAHYYHLMNEITEAVYNDRLGTLGDPQFDDINHEELTSDAYIEELLEDVEWDPFAIYEEDRDELDQNEPVEEEPDTTAAVHDAVETDLDDPGNTTHFVVVDQEGRMVSVTHSLGEFFGSGIYNDGYFLNNQTDNFSENEESMNRYEPGKRPRTFVSPIIFAEEGRNGQERPVLGLGTPGGSRIPAMLFQTAMQYQYGLNDEGEPLTLQEAIMEPRFYKDGQSMFTEEYLDNDYARAILQYNPIDNPENYPNTDPLNLDDDDNAKQMGYGVNLRGFDDNPLFYGGIQGLGLRTDDSGNINGIYGGGDERRSGSWAIDQEEAEDE</sequence>
<comment type="similarity">
    <text evidence="1">Belongs to the gamma-glutamyltransferase family.</text>
</comment>
<evidence type="ECO:0000256" key="1">
    <source>
        <dbReference type="ARBA" id="ARBA00009381"/>
    </source>
</evidence>
<dbReference type="RefSeq" id="WP_093072454.1">
    <property type="nucleotide sequence ID" value="NZ_FOGV01000007.1"/>
</dbReference>
<dbReference type="OrthoDB" id="9781342at2"/>
<evidence type="ECO:0000256" key="6">
    <source>
        <dbReference type="SAM" id="Phobius"/>
    </source>
</evidence>
<dbReference type="InterPro" id="IPR051792">
    <property type="entry name" value="GGT_bact"/>
</dbReference>
<dbReference type="InterPro" id="IPR043137">
    <property type="entry name" value="GGT_ssub_C"/>
</dbReference>
<proteinExistence type="inferred from homology"/>
<gene>
    <name evidence="7" type="ORF">SAMN05444126_10724</name>
</gene>
<keyword evidence="6" id="KW-0472">Membrane</keyword>
<dbReference type="PRINTS" id="PR01210">
    <property type="entry name" value="GGTRANSPTASE"/>
</dbReference>
<keyword evidence="4" id="KW-0865">Zymogen</keyword>
<evidence type="ECO:0000256" key="4">
    <source>
        <dbReference type="ARBA" id="ARBA00023145"/>
    </source>
</evidence>
<evidence type="ECO:0000256" key="2">
    <source>
        <dbReference type="ARBA" id="ARBA00022679"/>
    </source>
</evidence>